<organism evidence="2">
    <name type="scientific">Micromonas pusilla (strain CCMP1545)</name>
    <name type="common">Picoplanktonic green alga</name>
    <dbReference type="NCBI Taxonomy" id="564608"/>
    <lineage>
        <taxon>Eukaryota</taxon>
        <taxon>Viridiplantae</taxon>
        <taxon>Chlorophyta</taxon>
        <taxon>Mamiellophyceae</taxon>
        <taxon>Mamiellales</taxon>
        <taxon>Mamiellaceae</taxon>
        <taxon>Micromonas</taxon>
    </lineage>
</organism>
<keyword evidence="2" id="KW-1185">Reference proteome</keyword>
<dbReference type="AlphaFoldDB" id="C1MGT6"/>
<evidence type="ECO:0000313" key="2">
    <source>
        <dbReference type="Proteomes" id="UP000001876"/>
    </source>
</evidence>
<proteinExistence type="predicted"/>
<reference evidence="1 2" key="1">
    <citation type="journal article" date="2009" name="Science">
        <title>Green evolution and dynamic adaptations revealed by genomes of the marine picoeukaryotes Micromonas.</title>
        <authorList>
            <person name="Worden A.Z."/>
            <person name="Lee J.H."/>
            <person name="Mock T."/>
            <person name="Rouze P."/>
            <person name="Simmons M.P."/>
            <person name="Aerts A.L."/>
            <person name="Allen A.E."/>
            <person name="Cuvelier M.L."/>
            <person name="Derelle E."/>
            <person name="Everett M.V."/>
            <person name="Foulon E."/>
            <person name="Grimwood J."/>
            <person name="Gundlach H."/>
            <person name="Henrissat B."/>
            <person name="Napoli C."/>
            <person name="McDonald S.M."/>
            <person name="Parker M.S."/>
            <person name="Rombauts S."/>
            <person name="Salamov A."/>
            <person name="Von Dassow P."/>
            <person name="Badger J.H."/>
            <person name="Coutinho P.M."/>
            <person name="Demir E."/>
            <person name="Dubchak I."/>
            <person name="Gentemann C."/>
            <person name="Eikrem W."/>
            <person name="Gready J.E."/>
            <person name="John U."/>
            <person name="Lanier W."/>
            <person name="Lindquist E.A."/>
            <person name="Lucas S."/>
            <person name="Mayer K.F."/>
            <person name="Moreau H."/>
            <person name="Not F."/>
            <person name="Otillar R."/>
            <person name="Panaud O."/>
            <person name="Pangilinan J."/>
            <person name="Paulsen I."/>
            <person name="Piegu B."/>
            <person name="Poliakov A."/>
            <person name="Robbens S."/>
            <person name="Schmutz J."/>
            <person name="Toulza E."/>
            <person name="Wyss T."/>
            <person name="Zelensky A."/>
            <person name="Zhou K."/>
            <person name="Armbrust E.V."/>
            <person name="Bhattacharya D."/>
            <person name="Goodenough U.W."/>
            <person name="Van de Peer Y."/>
            <person name="Grigoriev I.V."/>
        </authorList>
    </citation>
    <scope>NUCLEOTIDE SEQUENCE [LARGE SCALE GENOMIC DNA]</scope>
    <source>
        <strain evidence="1 2">CCMP1545</strain>
    </source>
</reference>
<dbReference type="SUPFAM" id="SSF47473">
    <property type="entry name" value="EF-hand"/>
    <property type="match status" value="1"/>
</dbReference>
<accession>C1MGT6</accession>
<dbReference type="OMA" id="ESELRWC"/>
<gene>
    <name evidence="1" type="primary">HYP13</name>
    <name evidence="1" type="ORF">MICPUCDRAFT_70662</name>
</gene>
<dbReference type="GeneID" id="9680871"/>
<protein>
    <submittedName>
        <fullName evidence="1">Uncharacterized protein HYP13</fullName>
    </submittedName>
</protein>
<dbReference type="RefSeq" id="XP_003054832.1">
    <property type="nucleotide sequence ID" value="XM_003054786.1"/>
</dbReference>
<dbReference type="InterPro" id="IPR011992">
    <property type="entry name" value="EF-hand-dom_pair"/>
</dbReference>
<evidence type="ECO:0000313" key="1">
    <source>
        <dbReference type="EMBL" id="EEH60084.1"/>
    </source>
</evidence>
<dbReference type="KEGG" id="mpp:MICPUCDRAFT_70662"/>
<dbReference type="Proteomes" id="UP000001876">
    <property type="component" value="Unassembled WGS sequence"/>
</dbReference>
<sequence length="822" mass="89803">MATLHDVAGVTARSSTWGIDLDNPSARAEWTRRLNAKVEEAEELASVGALLADQLRIANEEKARLEVEHCNGFGRASASTAKPKWGRRTAAPAEDAARAASSASATTATFHSLRDSLLRRFGKHGEYSLLCDPVDAFESLARAARERRAVFEGVVNREALRRYFADFDTNHPAVVRAYLDARRGVHEPSGKIGSIFLMPSRLTSDVRYFAHAAGSLYRVPERISAEDLREAISKLEDVDGARELTVEDCEKFIREWDSSDYLHRDGAMHVLDFAVFMRFATMNDDAEGAANVLNATKNLTDRTRANAMLRVAADVRRQTREKLTRYRAAGTRLGRDVARNREADALIEALQEEVAVYVSHRDPAVGDVERELEFRVELVMPVGIAADAAGDAVGSRCRLVPRLTPAPTIALLLHAMDDNLTGYVTPSDVRLALSQCGIPLTATEALVLGEMFEDSRAKHGVGDSTRARWAIDDVLEILDAEPLPPCRGGIPTLLWRWARGARAAVVKYMTSGGAVGDRREKEYELSDVSDAEMTRYLVAPSLFATFEHGAIRKVARASLFRRNKLVKAFRALDDTLPETSGATGVGALTQSNVKYAAMIAGCDLPSFTRDARLETLAERFVPSGPGVPSKLRLKTTGMRGKQERYVDWRGVVRAAGPSFALCEQEKAAGAAVGGVHGVGVDACGISEDVYYAGEDAKRVRADDVAHDGDVVAVLASIASWTYEWIADLRREFESRDAALTGALSPGDFLAAMRAAGFGVECFGESELRWCVVACRHQSEDAVVYPKYLALVLSGIEREVEAAERKHREKVAADAAADAQEQY</sequence>
<name>C1MGT6_MICPC</name>
<dbReference type="EMBL" id="GG663735">
    <property type="protein sequence ID" value="EEH60084.1"/>
    <property type="molecule type" value="Genomic_DNA"/>
</dbReference>